<name>A0A1B2DE32_9BACL</name>
<reference evidence="4" key="1">
    <citation type="submission" date="2016-08" db="EMBL/GenBank/DDBJ databases">
        <title>Complete Genome Seqeunce of Paenibacillus sp. BIHB 4019 from tea rhizoplane.</title>
        <authorList>
            <person name="Thakur R."/>
            <person name="Swarnkar M.K."/>
            <person name="Gulati A."/>
        </authorList>
    </citation>
    <scope>NUCLEOTIDE SEQUENCE [LARGE SCALE GENOMIC DNA]</scope>
    <source>
        <strain evidence="4">BIHB4019</strain>
    </source>
</reference>
<dbReference type="PROSITE" id="PS01081">
    <property type="entry name" value="HTH_TETR_1"/>
    <property type="match status" value="1"/>
</dbReference>
<evidence type="ECO:0000256" key="1">
    <source>
        <dbReference type="ARBA" id="ARBA00023125"/>
    </source>
</evidence>
<proteinExistence type="predicted"/>
<dbReference type="InterPro" id="IPR001647">
    <property type="entry name" value="HTH_TetR"/>
</dbReference>
<dbReference type="InterPro" id="IPR009057">
    <property type="entry name" value="Homeodomain-like_sf"/>
</dbReference>
<dbReference type="GO" id="GO:0003700">
    <property type="term" value="F:DNA-binding transcription factor activity"/>
    <property type="evidence" value="ECO:0007669"/>
    <property type="project" value="TreeGrafter"/>
</dbReference>
<sequence>MKKKELTSNQIIEAAFELFAEHGIERTSLSMIAGKVGITKPSIYYHFSTKEELVSRIYSHLFENHYFESYFQADFAAAEDFRKALYEGGLKMLPDGSKEHAASLRVLSEYMLLAERDELYRSLLGNMQQNFLNGFHDLLMKGVELGVVAPQNVVYKAHMLALVIDNLSRCMMMKVAMEYHEVWKETVNSVLLDVKGE</sequence>
<dbReference type="RefSeq" id="WP_099517348.1">
    <property type="nucleotide sequence ID" value="NZ_CP016808.1"/>
</dbReference>
<keyword evidence="1 2" id="KW-0238">DNA-binding</keyword>
<dbReference type="PROSITE" id="PS50977">
    <property type="entry name" value="HTH_TETR_2"/>
    <property type="match status" value="1"/>
</dbReference>
<dbReference type="PRINTS" id="PR00455">
    <property type="entry name" value="HTHTETR"/>
</dbReference>
<organism evidence="4">
    <name type="scientific">Paenibacillus sp. BIHB 4019</name>
    <dbReference type="NCBI Taxonomy" id="1870819"/>
    <lineage>
        <taxon>Bacteria</taxon>
        <taxon>Bacillati</taxon>
        <taxon>Bacillota</taxon>
        <taxon>Bacilli</taxon>
        <taxon>Bacillales</taxon>
        <taxon>Paenibacillaceae</taxon>
        <taxon>Paenibacillus</taxon>
    </lineage>
</organism>
<evidence type="ECO:0000256" key="2">
    <source>
        <dbReference type="PROSITE-ProRule" id="PRU00335"/>
    </source>
</evidence>
<protein>
    <submittedName>
        <fullName evidence="4">TetR family transcriptional regulator</fullName>
    </submittedName>
</protein>
<accession>A0A1B2DE32</accession>
<evidence type="ECO:0000259" key="3">
    <source>
        <dbReference type="PROSITE" id="PS50977"/>
    </source>
</evidence>
<dbReference type="Pfam" id="PF00440">
    <property type="entry name" value="TetR_N"/>
    <property type="match status" value="1"/>
</dbReference>
<feature type="DNA-binding region" description="H-T-H motif" evidence="2">
    <location>
        <begin position="28"/>
        <end position="47"/>
    </location>
</feature>
<dbReference type="PANTHER" id="PTHR30055">
    <property type="entry name" value="HTH-TYPE TRANSCRIPTIONAL REGULATOR RUTR"/>
    <property type="match status" value="1"/>
</dbReference>
<dbReference type="InterPro" id="IPR023772">
    <property type="entry name" value="DNA-bd_HTH_TetR-type_CS"/>
</dbReference>
<evidence type="ECO:0000313" key="4">
    <source>
        <dbReference type="EMBL" id="ANY65972.1"/>
    </source>
</evidence>
<dbReference type="PANTHER" id="PTHR30055:SF226">
    <property type="entry name" value="HTH-TYPE TRANSCRIPTIONAL REGULATOR PKSA"/>
    <property type="match status" value="1"/>
</dbReference>
<dbReference type="GO" id="GO:0000976">
    <property type="term" value="F:transcription cis-regulatory region binding"/>
    <property type="evidence" value="ECO:0007669"/>
    <property type="project" value="TreeGrafter"/>
</dbReference>
<feature type="domain" description="HTH tetR-type" evidence="3">
    <location>
        <begin position="5"/>
        <end position="65"/>
    </location>
</feature>
<dbReference type="AlphaFoldDB" id="A0A1B2DE32"/>
<dbReference type="EMBL" id="CP016808">
    <property type="protein sequence ID" value="ANY65972.1"/>
    <property type="molecule type" value="Genomic_DNA"/>
</dbReference>
<dbReference type="SUPFAM" id="SSF46689">
    <property type="entry name" value="Homeodomain-like"/>
    <property type="match status" value="1"/>
</dbReference>
<dbReference type="InterPro" id="IPR050109">
    <property type="entry name" value="HTH-type_TetR-like_transc_reg"/>
</dbReference>
<gene>
    <name evidence="4" type="ORF">BBD42_05475</name>
</gene>
<dbReference type="Gene3D" id="1.10.357.10">
    <property type="entry name" value="Tetracycline Repressor, domain 2"/>
    <property type="match status" value="1"/>
</dbReference>